<dbReference type="EMBL" id="LAZR01000004">
    <property type="protein sequence ID" value="KKO10835.1"/>
    <property type="molecule type" value="Genomic_DNA"/>
</dbReference>
<comment type="caution">
    <text evidence="2">The sequence shown here is derived from an EMBL/GenBank/DDBJ whole genome shotgun (WGS) entry which is preliminary data.</text>
</comment>
<evidence type="ECO:0000313" key="2">
    <source>
        <dbReference type="EMBL" id="KKO10835.1"/>
    </source>
</evidence>
<name>A0A0F9W3C5_9ZZZZ</name>
<dbReference type="InterPro" id="IPR021796">
    <property type="entry name" value="Tll0287-like_dom"/>
</dbReference>
<accession>A0A0F9W3C5</accession>
<dbReference type="Pfam" id="PF11845">
    <property type="entry name" value="Tll0287-like"/>
    <property type="match status" value="1"/>
</dbReference>
<gene>
    <name evidence="2" type="ORF">LCGC14_0023180</name>
</gene>
<sequence>MRKSLFQNPVSVTGVTIAGLLLLGACQAETRQPPPQLVEQGQALSTQFVATLLPTLQAAMQQGGPVNAVEVCAVAAPRIAAELSEASGWSVTRVSLRARNQSSAVPDPWEADMLADFDRRQLAGEPVAQLNAAEVVNGEFRYLQAQAAGPLCLTCHGTDISTEVQSVLDQYYPQDMATGYIAGQIRGAISMRVSLD</sequence>
<organism evidence="2">
    <name type="scientific">marine sediment metagenome</name>
    <dbReference type="NCBI Taxonomy" id="412755"/>
    <lineage>
        <taxon>unclassified sequences</taxon>
        <taxon>metagenomes</taxon>
        <taxon>ecological metagenomes</taxon>
    </lineage>
</organism>
<protein>
    <recommendedName>
        <fullName evidence="1">Tll0287-like domain-containing protein</fullName>
    </recommendedName>
</protein>
<proteinExistence type="predicted"/>
<dbReference type="AlphaFoldDB" id="A0A0F9W3C5"/>
<dbReference type="PROSITE" id="PS51257">
    <property type="entry name" value="PROKAR_LIPOPROTEIN"/>
    <property type="match status" value="1"/>
</dbReference>
<evidence type="ECO:0000259" key="1">
    <source>
        <dbReference type="Pfam" id="PF11845"/>
    </source>
</evidence>
<feature type="domain" description="Tll0287-like" evidence="1">
    <location>
        <begin position="39"/>
        <end position="193"/>
    </location>
</feature>
<reference evidence="2" key="1">
    <citation type="journal article" date="2015" name="Nature">
        <title>Complex archaea that bridge the gap between prokaryotes and eukaryotes.</title>
        <authorList>
            <person name="Spang A."/>
            <person name="Saw J.H."/>
            <person name="Jorgensen S.L."/>
            <person name="Zaremba-Niedzwiedzka K."/>
            <person name="Martijn J."/>
            <person name="Lind A.E."/>
            <person name="van Eijk R."/>
            <person name="Schleper C."/>
            <person name="Guy L."/>
            <person name="Ettema T.J."/>
        </authorList>
    </citation>
    <scope>NUCLEOTIDE SEQUENCE</scope>
</reference>